<dbReference type="EMBL" id="JAANGI010000001">
    <property type="protein sequence ID" value="MBT8590894.1"/>
    <property type="molecule type" value="Genomic_DNA"/>
</dbReference>
<protein>
    <submittedName>
        <fullName evidence="1">Uncharacterized protein</fullName>
    </submittedName>
</protein>
<gene>
    <name evidence="1" type="ORF">G6693_03005</name>
</gene>
<evidence type="ECO:0000313" key="2">
    <source>
        <dbReference type="Proteomes" id="UP000762271"/>
    </source>
</evidence>
<dbReference type="Proteomes" id="UP000762271">
    <property type="component" value="Unassembled WGS sequence"/>
</dbReference>
<comment type="caution">
    <text evidence="1">The sequence shown here is derived from an EMBL/GenBank/DDBJ whole genome shotgun (WGS) entry which is preliminary data.</text>
</comment>
<reference evidence="1" key="1">
    <citation type="journal article" date="2021" name="Genome Biol. Evol.">
        <title>Continental-Scale Gene Flow Prevents Allopatric Divergence of Pelagic Freshwater Bacteria.</title>
        <authorList>
            <person name="Hoetzinger M."/>
            <person name="Pitt A."/>
            <person name="Huemer A."/>
            <person name="Hahn M.W."/>
        </authorList>
    </citation>
    <scope>NUCLEOTIDE SEQUENCE</scope>
    <source>
        <strain evidence="1">AP-YLGG-20-G6</strain>
    </source>
</reference>
<proteinExistence type="predicted"/>
<organism evidence="1 2">
    <name type="scientific">Polynucleobacter paneuropaeus</name>
    <dbReference type="NCBI Taxonomy" id="2527775"/>
    <lineage>
        <taxon>Bacteria</taxon>
        <taxon>Pseudomonadati</taxon>
        <taxon>Pseudomonadota</taxon>
        <taxon>Betaproteobacteria</taxon>
        <taxon>Burkholderiales</taxon>
        <taxon>Burkholderiaceae</taxon>
        <taxon>Polynucleobacter</taxon>
    </lineage>
</organism>
<accession>A0AAE3CHD4</accession>
<dbReference type="AlphaFoldDB" id="A0AAE3CHD4"/>
<sequence length="45" mass="5212">MSKLNYTVRRIPPSMGYLLDEFSESEELQAQFHEVDLSLINPEAL</sequence>
<name>A0AAE3CHD4_9BURK</name>
<evidence type="ECO:0000313" key="1">
    <source>
        <dbReference type="EMBL" id="MBT8590894.1"/>
    </source>
</evidence>